<dbReference type="OrthoDB" id="97095at2759"/>
<sequence length="1255" mass="142052">MEGLSHLDITEELDISQIPESARNENAFRRVFRMMEEARNCESREGIIKRFLEYRAQAATILGRQGQSYLSITHSFDVKPKSELRHSLDGLAPMLISELNLGSTHRGHYLCGHVAISDAFASVTSGNLLLEDIAGDLVNVAVYDLQKHQRRRIAKLFPQGRGIAIIEPYYKRRMDFTRGIRIDEPREIVSWNRPQTVNAWKELGNEFMLRVPQHTRGALMCYNAALKQVSPTSVASLSLLQSLLMNLSICRHSFGEYMQAARLAAMASVIDPSVMKPKYLLSKSFLELGRSCKRQHPALHVAKAIIESVLSSSSITKDEAVQFKELIEPLHNCLHTQCREYGNHAEIMRWLKLCPAEYSWCGIPDVVDWKIFEQEVEINIDHQEKLVNALKTKEKGSKLFREGKRKEAQECYLQALYNSKNLSDIVKDVAVVLSNKATALSIDADEAEEREEGFPRLPDALANCCVSALLDHSNWKPWVRQVYIVEKLLGRRAAEQWCNRLLQVLDMENNSPDVTKITEKLSAKQEILTNENRMNVLKKSVSQVPTSKQREERDATLPHIRGDHVEDEALSESLSESLRTAKTTFALMRMMIKSDPFSEIRFGRLCERKCPQIHEELLKEHGIPSGIDSQIAYQILEVAANEARFEPWCSSHMIAINEFRFTAPMKVKRWHGIGRLYEVEQSRESMKPGDIVDSRMEDARLGFSYSSSIRSNFGNSPSSTETMFHGTTHVSVGFNDLGCLLSAKFCTLETTESTRQAVRFVGFEKSEFSVAKSRVLAQMIGDPTVPLVHVLQVWYSSTWSNDTLNSFRRSVPKVLAQYKEFPSPSEENIETYLQRWMIVAPVSVASARQTFMKDGNTHGRRNFSNICSFRRAKDRLALCHYFLTGEILPSDLAMKAHERYMGREASGSQQHFRREEALAGLRYGHETTDFTDSRGKSAKGGRASKKGRSRSRKAKNMKKVQPQNKKSKVESSTAEKAAFGSVTAWSVPAGSPPLEESNALGVVLVKDLVAERGVQGPDMNIVDLFVVRTLRKLHQLRERLVQKALTVELYPGVVDALNKPQAMKMARRIGDLKPKTISWSNVLDYMELGAFHELARLCSDARDTIHYGYSMNWVAETYGTNIMDYDQSTQGGKRVVNAVLNKTLGKEAIVRARETGSDKFLFIPLFDAQLNLSGFELAQKLHSFWVTHFCEKALVHKGERNGSEGGNGSARCGASTTGFKMVEYYMSDQFPLYRSDLNVYMKWTYDENSRCIGQV</sequence>
<dbReference type="GO" id="GO:0051879">
    <property type="term" value="F:Hsp90 protein binding"/>
    <property type="evidence" value="ECO:0007669"/>
    <property type="project" value="TreeGrafter"/>
</dbReference>
<feature type="compositionally biased region" description="Basic residues" evidence="1">
    <location>
        <begin position="936"/>
        <end position="958"/>
    </location>
</feature>
<feature type="compositionally biased region" description="Basic and acidic residues" evidence="1">
    <location>
        <begin position="923"/>
        <end position="935"/>
    </location>
</feature>
<dbReference type="STRING" id="448386.A0A2V3ISF5"/>
<dbReference type="Gene3D" id="1.25.40.10">
    <property type="entry name" value="Tetratricopeptide repeat domain"/>
    <property type="match status" value="1"/>
</dbReference>
<feature type="region of interest" description="Disordered" evidence="1">
    <location>
        <begin position="923"/>
        <end position="973"/>
    </location>
</feature>
<evidence type="ECO:0000313" key="3">
    <source>
        <dbReference type="Proteomes" id="UP000247409"/>
    </source>
</evidence>
<dbReference type="Proteomes" id="UP000247409">
    <property type="component" value="Unassembled WGS sequence"/>
</dbReference>
<name>A0A2V3ISF5_9FLOR</name>
<proteinExistence type="predicted"/>
<dbReference type="SUPFAM" id="SSF48452">
    <property type="entry name" value="TPR-like"/>
    <property type="match status" value="1"/>
</dbReference>
<organism evidence="2 3">
    <name type="scientific">Gracilariopsis chorda</name>
    <dbReference type="NCBI Taxonomy" id="448386"/>
    <lineage>
        <taxon>Eukaryota</taxon>
        <taxon>Rhodophyta</taxon>
        <taxon>Florideophyceae</taxon>
        <taxon>Rhodymeniophycidae</taxon>
        <taxon>Gracilariales</taxon>
        <taxon>Gracilariaceae</taxon>
        <taxon>Gracilariopsis</taxon>
    </lineage>
</organism>
<keyword evidence="3" id="KW-1185">Reference proteome</keyword>
<dbReference type="GO" id="GO:0005634">
    <property type="term" value="C:nucleus"/>
    <property type="evidence" value="ECO:0007669"/>
    <property type="project" value="TreeGrafter"/>
</dbReference>
<reference evidence="2 3" key="1">
    <citation type="journal article" date="2018" name="Mol. Biol. Evol.">
        <title>Analysis of the draft genome of the red seaweed Gracilariopsis chorda provides insights into genome size evolution in Rhodophyta.</title>
        <authorList>
            <person name="Lee J."/>
            <person name="Yang E.C."/>
            <person name="Graf L."/>
            <person name="Yang J.H."/>
            <person name="Qiu H."/>
            <person name="Zel Zion U."/>
            <person name="Chan C.X."/>
            <person name="Stephens T.G."/>
            <person name="Weber A.P.M."/>
            <person name="Boo G.H."/>
            <person name="Boo S.M."/>
            <person name="Kim K.M."/>
            <person name="Shin Y."/>
            <person name="Jung M."/>
            <person name="Lee S.J."/>
            <person name="Yim H.S."/>
            <person name="Lee J.H."/>
            <person name="Bhattacharya D."/>
            <person name="Yoon H.S."/>
        </authorList>
    </citation>
    <scope>NUCLEOTIDE SEQUENCE [LARGE SCALE GENOMIC DNA]</scope>
    <source>
        <strain evidence="2 3">SKKU-2015</strain>
        <tissue evidence="2">Whole body</tissue>
    </source>
</reference>
<dbReference type="GO" id="GO:0006457">
    <property type="term" value="P:protein folding"/>
    <property type="evidence" value="ECO:0007669"/>
    <property type="project" value="TreeGrafter"/>
</dbReference>
<dbReference type="GO" id="GO:0005829">
    <property type="term" value="C:cytosol"/>
    <property type="evidence" value="ECO:0007669"/>
    <property type="project" value="TreeGrafter"/>
</dbReference>
<evidence type="ECO:0000256" key="1">
    <source>
        <dbReference type="SAM" id="MobiDB-lite"/>
    </source>
</evidence>
<dbReference type="GO" id="GO:0030544">
    <property type="term" value="F:Hsp70 protein binding"/>
    <property type="evidence" value="ECO:0007669"/>
    <property type="project" value="TreeGrafter"/>
</dbReference>
<evidence type="ECO:0000313" key="2">
    <source>
        <dbReference type="EMBL" id="PXF45034.1"/>
    </source>
</evidence>
<dbReference type="AlphaFoldDB" id="A0A2V3ISF5"/>
<accession>A0A2V3ISF5</accession>
<dbReference type="InterPro" id="IPR011990">
    <property type="entry name" value="TPR-like_helical_dom_sf"/>
</dbReference>
<dbReference type="PANTHER" id="PTHR46035:SF1">
    <property type="entry name" value="TETRATRICOPEPTIDE REPEAT PROTEIN 4"/>
    <property type="match status" value="1"/>
</dbReference>
<gene>
    <name evidence="2" type="ORF">BWQ96_05207</name>
</gene>
<dbReference type="EMBL" id="NBIV01000073">
    <property type="protein sequence ID" value="PXF45034.1"/>
    <property type="molecule type" value="Genomic_DNA"/>
</dbReference>
<dbReference type="PANTHER" id="PTHR46035">
    <property type="entry name" value="TETRATRICOPEPTIDE REPEAT PROTEIN 4"/>
    <property type="match status" value="1"/>
</dbReference>
<protein>
    <submittedName>
        <fullName evidence="2">Uncharacterized protein</fullName>
    </submittedName>
</protein>
<comment type="caution">
    <text evidence="2">The sequence shown here is derived from an EMBL/GenBank/DDBJ whole genome shotgun (WGS) entry which is preliminary data.</text>
</comment>